<proteinExistence type="predicted"/>
<name>C6VZ26_DYAFD</name>
<dbReference type="KEGG" id="dfe:Dfer_4029"/>
<sequence>MLNPSYSTSFGLDPASARAASAYKQGVGDGPPLRFESLNSHESTEKSVLFLFLILPKFSRCDGSPLPIESSVSGSARKVGELQMKLLFLSK</sequence>
<dbReference type="Proteomes" id="UP000002011">
    <property type="component" value="Chromosome"/>
</dbReference>
<evidence type="ECO:0000313" key="1">
    <source>
        <dbReference type="EMBL" id="ACT95232.1"/>
    </source>
</evidence>
<reference evidence="1 2" key="1">
    <citation type="journal article" date="2009" name="Stand. Genomic Sci.">
        <title>Complete genome sequence of Dyadobacter fermentans type strain (NS114).</title>
        <authorList>
            <person name="Lang E."/>
            <person name="Lapidus A."/>
            <person name="Chertkov O."/>
            <person name="Brettin T."/>
            <person name="Detter J.C."/>
            <person name="Han C."/>
            <person name="Copeland A."/>
            <person name="Glavina Del Rio T."/>
            <person name="Nolan M."/>
            <person name="Chen F."/>
            <person name="Lucas S."/>
            <person name="Tice H."/>
            <person name="Cheng J.F."/>
            <person name="Land M."/>
            <person name="Hauser L."/>
            <person name="Chang Y.J."/>
            <person name="Jeffries C.D."/>
            <person name="Kopitz M."/>
            <person name="Bruce D."/>
            <person name="Goodwin L."/>
            <person name="Pitluck S."/>
            <person name="Ovchinnikova G."/>
            <person name="Pati A."/>
            <person name="Ivanova N."/>
            <person name="Mavrommatis K."/>
            <person name="Chen A."/>
            <person name="Palaniappan K."/>
            <person name="Chain P."/>
            <person name="Bristow J."/>
            <person name="Eisen J.A."/>
            <person name="Markowitz V."/>
            <person name="Hugenholtz P."/>
            <person name="Goker M."/>
            <person name="Rohde M."/>
            <person name="Kyrpides N.C."/>
            <person name="Klenk H.P."/>
        </authorList>
    </citation>
    <scope>NUCLEOTIDE SEQUENCE [LARGE SCALE GENOMIC DNA]</scope>
    <source>
        <strain evidence="2">ATCC 700827 / DSM 18053 / CIP 107007 / KCTC 52180 / NS114</strain>
    </source>
</reference>
<accession>C6VZ26</accession>
<dbReference type="EMBL" id="CP001619">
    <property type="protein sequence ID" value="ACT95232.1"/>
    <property type="molecule type" value="Genomic_DNA"/>
</dbReference>
<protein>
    <submittedName>
        <fullName evidence="1">Uncharacterized protein</fullName>
    </submittedName>
</protein>
<dbReference type="HOGENOM" id="CLU_2422226_0_0_10"/>
<evidence type="ECO:0000313" key="2">
    <source>
        <dbReference type="Proteomes" id="UP000002011"/>
    </source>
</evidence>
<gene>
    <name evidence="1" type="ordered locus">Dfer_4029</name>
</gene>
<dbReference type="AlphaFoldDB" id="C6VZ26"/>
<keyword evidence="2" id="KW-1185">Reference proteome</keyword>
<organism evidence="1 2">
    <name type="scientific">Dyadobacter fermentans (strain ATCC 700827 / DSM 18053 / CIP 107007 / KCTC 52180 / NS114)</name>
    <dbReference type="NCBI Taxonomy" id="471854"/>
    <lineage>
        <taxon>Bacteria</taxon>
        <taxon>Pseudomonadati</taxon>
        <taxon>Bacteroidota</taxon>
        <taxon>Cytophagia</taxon>
        <taxon>Cytophagales</taxon>
        <taxon>Spirosomataceae</taxon>
        <taxon>Dyadobacter</taxon>
    </lineage>
</organism>